<evidence type="ECO:0000313" key="10">
    <source>
        <dbReference type="Proteomes" id="UP000051096"/>
    </source>
</evidence>
<feature type="binding site" evidence="8">
    <location>
        <position position="216"/>
    </location>
    <ligand>
        <name>Zn(2+)</name>
        <dbReference type="ChEBI" id="CHEBI:29105"/>
        <label>1</label>
    </ligand>
</feature>
<feature type="binding site" evidence="8">
    <location>
        <position position="166"/>
    </location>
    <ligand>
        <name>Zn(2+)</name>
        <dbReference type="ChEBI" id="CHEBI:29105"/>
        <label>1</label>
    </ligand>
</feature>
<evidence type="ECO:0000256" key="1">
    <source>
        <dbReference type="ARBA" id="ARBA00006272"/>
    </source>
</evidence>
<evidence type="ECO:0000256" key="6">
    <source>
        <dbReference type="PIRNR" id="PIRNR001123"/>
    </source>
</evidence>
<dbReference type="InterPro" id="IPR023367">
    <property type="entry name" value="Peptidase_M42_dom2"/>
</dbReference>
<evidence type="ECO:0000256" key="2">
    <source>
        <dbReference type="ARBA" id="ARBA00022438"/>
    </source>
</evidence>
<dbReference type="SUPFAM" id="SSF101821">
    <property type="entry name" value="Aminopeptidase/glucanase lid domain"/>
    <property type="match status" value="1"/>
</dbReference>
<dbReference type="InterPro" id="IPR008007">
    <property type="entry name" value="Peptidase_M42"/>
</dbReference>
<dbReference type="InterPro" id="IPR051464">
    <property type="entry name" value="Peptidase_M42_aminopept"/>
</dbReference>
<name>A0A0S8GFM3_UNCW3</name>
<proteinExistence type="inferred from homology"/>
<evidence type="ECO:0000256" key="4">
    <source>
        <dbReference type="ARBA" id="ARBA00022723"/>
    </source>
</evidence>
<comment type="caution">
    <text evidence="9">The sequence shown here is derived from an EMBL/GenBank/DDBJ whole genome shotgun (WGS) entry which is preliminary data.</text>
</comment>
<dbReference type="PATRIC" id="fig|1703780.3.peg.2815"/>
<keyword evidence="3" id="KW-0645">Protease</keyword>
<dbReference type="PIRSF" id="PIRSF001123">
    <property type="entry name" value="PepA_GA"/>
    <property type="match status" value="1"/>
</dbReference>
<dbReference type="AlphaFoldDB" id="A0A0S8GFM3"/>
<dbReference type="SUPFAM" id="SSF53187">
    <property type="entry name" value="Zn-dependent exopeptidases"/>
    <property type="match status" value="1"/>
</dbReference>
<sequence length="337" mass="37018">MLRELSEYMGVSGGEQRIRAFIKEQIKDDVDEMIEDAYGNLIVKKGKVTALRILLTAHMDEVGFIITGIEKSGLLRFATIGLAPQVLYAKRVVIGEKAIPGVIGHKPVHQVKHEETEKLVETKDLFIDIGVSSKDEAKKHVGIGELGTFCTEFREVGETIFGKAFDDRIGCYMLMEVIKKTSVPLYCAFTVQEEAGLRGARIAAYRVNPQVAIAVDATASGEWPEEKDVPLYPEIGKGPVITIADRSLICDRELVALLEHTAQKHAIPYQFKKPMIGGTDAGAIHLTREGVRAVAVQTPARYIHSPLAIANKKDIKAGIKLLTSSIEAIAQKESQWS</sequence>
<protein>
    <recommendedName>
        <fullName evidence="11">Aminopeptidase</fullName>
    </recommendedName>
</protein>
<organism evidence="9 10">
    <name type="scientific">candidate division WOR_3 bacterium SM23_60</name>
    <dbReference type="NCBI Taxonomy" id="1703780"/>
    <lineage>
        <taxon>Bacteria</taxon>
        <taxon>Bacteria division WOR-3</taxon>
    </lineage>
</organism>
<accession>A0A0S8GFM3</accession>
<gene>
    <name evidence="9" type="ORF">AMJ87_06390</name>
</gene>
<feature type="active site" description="Proton acceptor" evidence="7">
    <location>
        <position position="193"/>
    </location>
</feature>
<dbReference type="PANTHER" id="PTHR32481">
    <property type="entry name" value="AMINOPEPTIDASE"/>
    <property type="match status" value="1"/>
</dbReference>
<evidence type="ECO:0000313" key="9">
    <source>
        <dbReference type="EMBL" id="KPK71875.1"/>
    </source>
</evidence>
<keyword evidence="4 8" id="KW-0479">Metal-binding</keyword>
<feature type="binding site" evidence="8">
    <location>
        <position position="304"/>
    </location>
    <ligand>
        <name>Zn(2+)</name>
        <dbReference type="ChEBI" id="CHEBI:29105"/>
        <label>2</label>
    </ligand>
</feature>
<dbReference type="GO" id="GO:0046872">
    <property type="term" value="F:metal ion binding"/>
    <property type="evidence" value="ECO:0007669"/>
    <property type="project" value="UniProtKB-UniRule"/>
</dbReference>
<dbReference type="Pfam" id="PF05343">
    <property type="entry name" value="Peptidase_M42"/>
    <property type="match status" value="1"/>
</dbReference>
<feature type="binding site" evidence="8">
    <location>
        <position position="166"/>
    </location>
    <ligand>
        <name>Zn(2+)</name>
        <dbReference type="ChEBI" id="CHEBI:29105"/>
        <label>2</label>
    </ligand>
</feature>
<dbReference type="Gene3D" id="2.40.30.40">
    <property type="entry name" value="Peptidase M42, domain 2"/>
    <property type="match status" value="1"/>
</dbReference>
<evidence type="ECO:0000256" key="5">
    <source>
        <dbReference type="ARBA" id="ARBA00022801"/>
    </source>
</evidence>
<keyword evidence="5" id="KW-0378">Hydrolase</keyword>
<feature type="binding site" evidence="8">
    <location>
        <position position="194"/>
    </location>
    <ligand>
        <name>Zn(2+)</name>
        <dbReference type="ChEBI" id="CHEBI:29105"/>
        <label>2</label>
    </ligand>
</feature>
<evidence type="ECO:0008006" key="11">
    <source>
        <dbReference type="Google" id="ProtNLM"/>
    </source>
</evidence>
<reference evidence="9 10" key="1">
    <citation type="journal article" date="2015" name="Microbiome">
        <title>Genomic resolution of linkages in carbon, nitrogen, and sulfur cycling among widespread estuary sediment bacteria.</title>
        <authorList>
            <person name="Baker B.J."/>
            <person name="Lazar C.S."/>
            <person name="Teske A.P."/>
            <person name="Dick G.J."/>
        </authorList>
    </citation>
    <scope>NUCLEOTIDE SEQUENCE [LARGE SCALE GENOMIC DNA]</scope>
    <source>
        <strain evidence="9">SM23_60</strain>
    </source>
</reference>
<dbReference type="GO" id="GO:0004177">
    <property type="term" value="F:aminopeptidase activity"/>
    <property type="evidence" value="ECO:0007669"/>
    <property type="project" value="UniProtKB-UniRule"/>
</dbReference>
<comment type="similarity">
    <text evidence="1 6">Belongs to the peptidase M42 family.</text>
</comment>
<comment type="cofactor">
    <cofactor evidence="8">
        <name>a divalent metal cation</name>
        <dbReference type="ChEBI" id="CHEBI:60240"/>
    </cofactor>
    <text evidence="8">Binds 2 divalent metal cations per subunit.</text>
</comment>
<dbReference type="PANTHER" id="PTHR32481:SF0">
    <property type="entry name" value="AMINOPEPTIDASE YPDE-RELATED"/>
    <property type="match status" value="1"/>
</dbReference>
<evidence type="ECO:0000256" key="8">
    <source>
        <dbReference type="PIRSR" id="PIRSR001123-2"/>
    </source>
</evidence>
<dbReference type="GO" id="GO:0006508">
    <property type="term" value="P:proteolysis"/>
    <property type="evidence" value="ECO:0007669"/>
    <property type="project" value="UniProtKB-KW"/>
</dbReference>
<evidence type="ECO:0000256" key="3">
    <source>
        <dbReference type="ARBA" id="ARBA00022670"/>
    </source>
</evidence>
<keyword evidence="2" id="KW-0031">Aminopeptidase</keyword>
<dbReference type="EMBL" id="LJUO01000050">
    <property type="protein sequence ID" value="KPK71875.1"/>
    <property type="molecule type" value="Genomic_DNA"/>
</dbReference>
<evidence type="ECO:0000256" key="7">
    <source>
        <dbReference type="PIRSR" id="PIRSR001123-1"/>
    </source>
</evidence>
<dbReference type="Gene3D" id="3.40.630.10">
    <property type="entry name" value="Zn peptidases"/>
    <property type="match status" value="1"/>
</dbReference>
<feature type="binding site" evidence="8">
    <location>
        <position position="58"/>
    </location>
    <ligand>
        <name>Zn(2+)</name>
        <dbReference type="ChEBI" id="CHEBI:29105"/>
        <label>1</label>
    </ligand>
</feature>
<dbReference type="Proteomes" id="UP000051096">
    <property type="component" value="Unassembled WGS sequence"/>
</dbReference>